<dbReference type="KEGG" id="gba:J421_4407"/>
<dbReference type="HOGENOM" id="CLU_693998_0_0_0"/>
<dbReference type="AlphaFoldDB" id="W0RLI2"/>
<evidence type="ECO:0000313" key="1">
    <source>
        <dbReference type="EMBL" id="AHG91944.1"/>
    </source>
</evidence>
<dbReference type="eggNOG" id="ENOG503429T">
    <property type="taxonomic scope" value="Bacteria"/>
</dbReference>
<accession>W0RLI2</accession>
<keyword evidence="2" id="KW-1185">Reference proteome</keyword>
<sequence>MSADRVGLELLADRVRAVALGRFGDAPRATLELSWDPERPAAAVDALAARLGRPRRVAFAVGLAFVHVARVTLPPLPAPDRRRALALDPSRHFPVDEPVAVALLGDVAPPAAGDGEPAFAVRRALLDRWLDAFGAWAPIECVEAAPTSIARVLGTSDDATYTVPAAEGETGAMEWRGGRMVSVRRVPAALDEAGSRRDLPDVRGVDGPWLAAWGAARGIDEPADVQLVGGEAARALGARRVRRVATAAVVCGAALGLALASLDRARERRLAWVDAEIAAAAPRAAPAESLLARIGALDAAARGADALGAGSPSVPAVLAALGERLPADAAVQALRVRNDEWEISGTARAAAAIVPALDADPRLVDVRATAPSSRTDGAGESAGRETFAVSFRARGTR</sequence>
<reference evidence="1 2" key="1">
    <citation type="journal article" date="2014" name="Genome Announc.">
        <title>Genome Sequence and Methylome of Soil Bacterium Gemmatirosa kalamazoonensis KBS708T, a Member of the Rarely Cultivated Gemmatimonadetes Phylum.</title>
        <authorList>
            <person name="Debruyn J.M."/>
            <person name="Radosevich M."/>
            <person name="Wommack K.E."/>
            <person name="Polson S.W."/>
            <person name="Hauser L.J."/>
            <person name="Fawaz M.N."/>
            <person name="Korlach J."/>
            <person name="Tsai Y.C."/>
        </authorList>
    </citation>
    <scope>NUCLEOTIDE SEQUENCE [LARGE SCALE GENOMIC DNA]</scope>
    <source>
        <strain evidence="1 2">KBS708</strain>
    </source>
</reference>
<dbReference type="EMBL" id="CP007128">
    <property type="protein sequence ID" value="AHG91944.1"/>
    <property type="molecule type" value="Genomic_DNA"/>
</dbReference>
<protein>
    <recommendedName>
        <fullName evidence="3">Fimbrial assembly family protein</fullName>
    </recommendedName>
</protein>
<dbReference type="RefSeq" id="WP_025413377.1">
    <property type="nucleotide sequence ID" value="NZ_CP007128.1"/>
</dbReference>
<dbReference type="InterPro" id="IPR007813">
    <property type="entry name" value="PilN"/>
</dbReference>
<proteinExistence type="predicted"/>
<organism evidence="1 2">
    <name type="scientific">Gemmatirosa kalamazoonensis</name>
    <dbReference type="NCBI Taxonomy" id="861299"/>
    <lineage>
        <taxon>Bacteria</taxon>
        <taxon>Pseudomonadati</taxon>
        <taxon>Gemmatimonadota</taxon>
        <taxon>Gemmatimonadia</taxon>
        <taxon>Gemmatimonadales</taxon>
        <taxon>Gemmatimonadaceae</taxon>
        <taxon>Gemmatirosa</taxon>
    </lineage>
</organism>
<evidence type="ECO:0008006" key="3">
    <source>
        <dbReference type="Google" id="ProtNLM"/>
    </source>
</evidence>
<evidence type="ECO:0000313" key="2">
    <source>
        <dbReference type="Proteomes" id="UP000019151"/>
    </source>
</evidence>
<dbReference type="STRING" id="861299.J421_4407"/>
<gene>
    <name evidence="1" type="ORF">J421_4407</name>
</gene>
<name>W0RLI2_9BACT</name>
<dbReference type="InParanoid" id="W0RLI2"/>
<dbReference type="Pfam" id="PF05137">
    <property type="entry name" value="PilN"/>
    <property type="match status" value="1"/>
</dbReference>
<dbReference type="Proteomes" id="UP000019151">
    <property type="component" value="Chromosome"/>
</dbReference>